<feature type="transmembrane region" description="Helical" evidence="1">
    <location>
        <begin position="12"/>
        <end position="31"/>
    </location>
</feature>
<proteinExistence type="predicted"/>
<reference evidence="2" key="2">
    <citation type="journal article" date="2015" name="Data Brief">
        <title>Shoot transcriptome of the giant reed, Arundo donax.</title>
        <authorList>
            <person name="Barrero R.A."/>
            <person name="Guerrero F.D."/>
            <person name="Moolhuijzen P."/>
            <person name="Goolsby J.A."/>
            <person name="Tidwell J."/>
            <person name="Bellgard S.E."/>
            <person name="Bellgard M.I."/>
        </authorList>
    </citation>
    <scope>NUCLEOTIDE SEQUENCE</scope>
    <source>
        <tissue evidence="2">Shoot tissue taken approximately 20 cm above the soil surface</tissue>
    </source>
</reference>
<reference evidence="2" key="1">
    <citation type="submission" date="2014-09" db="EMBL/GenBank/DDBJ databases">
        <authorList>
            <person name="Magalhaes I.L.F."/>
            <person name="Oliveira U."/>
            <person name="Santos F.R."/>
            <person name="Vidigal T.H.D.A."/>
            <person name="Brescovit A.D."/>
            <person name="Santos A.J."/>
        </authorList>
    </citation>
    <scope>NUCLEOTIDE SEQUENCE</scope>
    <source>
        <tissue evidence="2">Shoot tissue taken approximately 20 cm above the soil surface</tissue>
    </source>
</reference>
<keyword evidence="1" id="KW-0812">Transmembrane</keyword>
<keyword evidence="1" id="KW-0472">Membrane</keyword>
<keyword evidence="1" id="KW-1133">Transmembrane helix</keyword>
<dbReference type="EMBL" id="GBRH01167104">
    <property type="protein sequence ID" value="JAE30792.1"/>
    <property type="molecule type" value="Transcribed_RNA"/>
</dbReference>
<accession>A0A0A9H203</accession>
<protein>
    <submittedName>
        <fullName evidence="2">Uncharacterized protein</fullName>
    </submittedName>
</protein>
<sequence length="34" mass="3896">MMNLQHGTDRSLKKCLFSVLSSALLLINIFFPTR</sequence>
<name>A0A0A9H203_ARUDO</name>
<dbReference type="AlphaFoldDB" id="A0A0A9H203"/>
<organism evidence="2">
    <name type="scientific">Arundo donax</name>
    <name type="common">Giant reed</name>
    <name type="synonym">Donax arundinaceus</name>
    <dbReference type="NCBI Taxonomy" id="35708"/>
    <lineage>
        <taxon>Eukaryota</taxon>
        <taxon>Viridiplantae</taxon>
        <taxon>Streptophyta</taxon>
        <taxon>Embryophyta</taxon>
        <taxon>Tracheophyta</taxon>
        <taxon>Spermatophyta</taxon>
        <taxon>Magnoliopsida</taxon>
        <taxon>Liliopsida</taxon>
        <taxon>Poales</taxon>
        <taxon>Poaceae</taxon>
        <taxon>PACMAD clade</taxon>
        <taxon>Arundinoideae</taxon>
        <taxon>Arundineae</taxon>
        <taxon>Arundo</taxon>
    </lineage>
</organism>
<evidence type="ECO:0000256" key="1">
    <source>
        <dbReference type="SAM" id="Phobius"/>
    </source>
</evidence>
<evidence type="ECO:0000313" key="2">
    <source>
        <dbReference type="EMBL" id="JAE30792.1"/>
    </source>
</evidence>